<dbReference type="EMBL" id="GACK01002908">
    <property type="protein sequence ID" value="JAA62126.1"/>
    <property type="molecule type" value="mRNA"/>
</dbReference>
<dbReference type="SUPFAM" id="SSF56672">
    <property type="entry name" value="DNA/RNA polymerases"/>
    <property type="match status" value="1"/>
</dbReference>
<feature type="non-terminal residue" evidence="8">
    <location>
        <position position="1"/>
    </location>
</feature>
<keyword evidence="5" id="KW-0378">Hydrolase</keyword>
<dbReference type="InterPro" id="IPR050951">
    <property type="entry name" value="Retrovirus_Pol_polyprotein"/>
</dbReference>
<evidence type="ECO:0000256" key="2">
    <source>
        <dbReference type="ARBA" id="ARBA00022695"/>
    </source>
</evidence>
<evidence type="ECO:0000259" key="7">
    <source>
        <dbReference type="Pfam" id="PF17917"/>
    </source>
</evidence>
<keyword evidence="2" id="KW-0548">Nucleotidyltransferase</keyword>
<reference evidence="8" key="1">
    <citation type="submission" date="2012-11" db="EMBL/GenBank/DDBJ databases">
        <authorList>
            <person name="Lucero-Rivera Y.E."/>
            <person name="Tovar-Ramirez D."/>
        </authorList>
    </citation>
    <scope>NUCLEOTIDE SEQUENCE</scope>
    <source>
        <tissue evidence="8">Salivary gland</tissue>
    </source>
</reference>
<protein>
    <submittedName>
        <fullName evidence="8">Putative tick transposon</fullName>
    </submittedName>
</protein>
<dbReference type="InterPro" id="IPR043502">
    <property type="entry name" value="DNA/RNA_pol_sf"/>
</dbReference>
<keyword evidence="4" id="KW-0255">Endonuclease</keyword>
<sequence length="206" mass="22783">GAVWIQNRHDIEQGIAYASRSLSKAELNYSATKMQCLAVLLVVTKFRPYLCGKQFKVVTGHHALCWLVNLKDPSGRLAPLSLRLHEFDVTIVYKSGQKHTDADCLSRAPVDSAPPCDDDNDAFLGPNSFDTFAQDQRGQKHTDADCLSRAPVDSAPPCDDDNDAFLGPISFDTFAQDQRADPDLRGVIEYIEGNTDSPLKVFRRAL</sequence>
<evidence type="ECO:0000256" key="1">
    <source>
        <dbReference type="ARBA" id="ARBA00022679"/>
    </source>
</evidence>
<keyword evidence="1" id="KW-0808">Transferase</keyword>
<dbReference type="PANTHER" id="PTHR37984">
    <property type="entry name" value="PROTEIN CBG26694"/>
    <property type="match status" value="1"/>
</dbReference>
<dbReference type="InterPro" id="IPR041373">
    <property type="entry name" value="RT_RNaseH"/>
</dbReference>
<dbReference type="PANTHER" id="PTHR37984:SF5">
    <property type="entry name" value="PROTEIN NYNRIN-LIKE"/>
    <property type="match status" value="1"/>
</dbReference>
<keyword evidence="6" id="KW-0695">RNA-directed DNA polymerase</keyword>
<name>L7MD32_RHIPC</name>
<keyword evidence="3" id="KW-0540">Nuclease</keyword>
<evidence type="ECO:0000313" key="8">
    <source>
        <dbReference type="EMBL" id="JAA62126.1"/>
    </source>
</evidence>
<dbReference type="GO" id="GO:0016787">
    <property type="term" value="F:hydrolase activity"/>
    <property type="evidence" value="ECO:0007669"/>
    <property type="project" value="UniProtKB-KW"/>
</dbReference>
<dbReference type="CDD" id="cd09274">
    <property type="entry name" value="RNase_HI_RT_Ty3"/>
    <property type="match status" value="1"/>
</dbReference>
<reference evidence="8" key="2">
    <citation type="journal article" date="2015" name="J. Proteomics">
        <title>Sexual differences in the sialomes of the zebra tick, Rhipicephalus pulchellus.</title>
        <authorList>
            <person name="Tan A.W."/>
            <person name="Francischetti I.M."/>
            <person name="Slovak M."/>
            <person name="Kini R.M."/>
            <person name="Ribeiro J.M."/>
        </authorList>
    </citation>
    <scope>NUCLEOTIDE SEQUENCE</scope>
    <source>
        <tissue evidence="8">Salivary gland</tissue>
    </source>
</reference>
<dbReference type="Pfam" id="PF17917">
    <property type="entry name" value="RT_RNaseH"/>
    <property type="match status" value="1"/>
</dbReference>
<feature type="domain" description="Reverse transcriptase RNase H-like" evidence="7">
    <location>
        <begin position="1"/>
        <end position="87"/>
    </location>
</feature>
<organism evidence="8">
    <name type="scientific">Rhipicephalus pulchellus</name>
    <name type="common">Yellow backed tick</name>
    <name type="synonym">Dermacentor pulchellus</name>
    <dbReference type="NCBI Taxonomy" id="72859"/>
    <lineage>
        <taxon>Eukaryota</taxon>
        <taxon>Metazoa</taxon>
        <taxon>Ecdysozoa</taxon>
        <taxon>Arthropoda</taxon>
        <taxon>Chelicerata</taxon>
        <taxon>Arachnida</taxon>
        <taxon>Acari</taxon>
        <taxon>Parasitiformes</taxon>
        <taxon>Ixodida</taxon>
        <taxon>Ixodoidea</taxon>
        <taxon>Ixodidae</taxon>
        <taxon>Rhipicephalinae</taxon>
        <taxon>Rhipicephalus</taxon>
        <taxon>Rhipicephalus</taxon>
    </lineage>
</organism>
<accession>L7MD32</accession>
<evidence type="ECO:0000256" key="3">
    <source>
        <dbReference type="ARBA" id="ARBA00022722"/>
    </source>
</evidence>
<proteinExistence type="evidence at transcript level"/>
<evidence type="ECO:0000256" key="5">
    <source>
        <dbReference type="ARBA" id="ARBA00022801"/>
    </source>
</evidence>
<evidence type="ECO:0000256" key="4">
    <source>
        <dbReference type="ARBA" id="ARBA00022759"/>
    </source>
</evidence>
<evidence type="ECO:0000256" key="6">
    <source>
        <dbReference type="ARBA" id="ARBA00022918"/>
    </source>
</evidence>
<dbReference type="GO" id="GO:0003964">
    <property type="term" value="F:RNA-directed DNA polymerase activity"/>
    <property type="evidence" value="ECO:0007669"/>
    <property type="project" value="UniProtKB-KW"/>
</dbReference>
<dbReference type="AlphaFoldDB" id="L7MD32"/>
<dbReference type="GO" id="GO:0004519">
    <property type="term" value="F:endonuclease activity"/>
    <property type="evidence" value="ECO:0007669"/>
    <property type="project" value="UniProtKB-KW"/>
</dbReference>